<keyword evidence="1" id="KW-0802">TPR repeat</keyword>
<evidence type="ECO:0000256" key="1">
    <source>
        <dbReference type="PROSITE-ProRule" id="PRU00339"/>
    </source>
</evidence>
<dbReference type="Pfam" id="PF00563">
    <property type="entry name" value="EAL"/>
    <property type="match status" value="1"/>
</dbReference>
<dbReference type="PANTHER" id="PTHR44757">
    <property type="entry name" value="DIGUANYLATE CYCLASE DGCP"/>
    <property type="match status" value="1"/>
</dbReference>
<dbReference type="InterPro" id="IPR019734">
    <property type="entry name" value="TPR_rpt"/>
</dbReference>
<organism evidence="4 5">
    <name type="scientific">Deinococcus hohokamensis</name>
    <dbReference type="NCBI Taxonomy" id="309883"/>
    <lineage>
        <taxon>Bacteria</taxon>
        <taxon>Thermotogati</taxon>
        <taxon>Deinococcota</taxon>
        <taxon>Deinococci</taxon>
        <taxon>Deinococcales</taxon>
        <taxon>Deinococcaceae</taxon>
        <taxon>Deinococcus</taxon>
    </lineage>
</organism>
<dbReference type="Pfam" id="PF00990">
    <property type="entry name" value="GGDEF"/>
    <property type="match status" value="1"/>
</dbReference>
<dbReference type="Proteomes" id="UP001595952">
    <property type="component" value="Unassembled WGS sequence"/>
</dbReference>
<reference evidence="5" key="1">
    <citation type="journal article" date="2019" name="Int. J. Syst. Evol. Microbiol.">
        <title>The Global Catalogue of Microorganisms (GCM) 10K type strain sequencing project: providing services to taxonomists for standard genome sequencing and annotation.</title>
        <authorList>
            <consortium name="The Broad Institute Genomics Platform"/>
            <consortium name="The Broad Institute Genome Sequencing Center for Infectious Disease"/>
            <person name="Wu L."/>
            <person name="Ma J."/>
        </authorList>
    </citation>
    <scope>NUCLEOTIDE SEQUENCE [LARGE SCALE GENOMIC DNA]</scope>
    <source>
        <strain evidence="5">CCUG 55995</strain>
    </source>
</reference>
<dbReference type="Gene3D" id="1.25.40.10">
    <property type="entry name" value="Tetratricopeptide repeat domain"/>
    <property type="match status" value="2"/>
</dbReference>
<evidence type="ECO:0000313" key="5">
    <source>
        <dbReference type="Proteomes" id="UP001595952"/>
    </source>
</evidence>
<dbReference type="InterPro" id="IPR035919">
    <property type="entry name" value="EAL_sf"/>
</dbReference>
<feature type="repeat" description="TPR" evidence="1">
    <location>
        <begin position="88"/>
        <end position="121"/>
    </location>
</feature>
<dbReference type="PROSITE" id="PS50887">
    <property type="entry name" value="GGDEF"/>
    <property type="match status" value="1"/>
</dbReference>
<dbReference type="InterPro" id="IPR043128">
    <property type="entry name" value="Rev_trsase/Diguanyl_cyclase"/>
</dbReference>
<dbReference type="CDD" id="cd01948">
    <property type="entry name" value="EAL"/>
    <property type="match status" value="1"/>
</dbReference>
<dbReference type="SUPFAM" id="SSF141868">
    <property type="entry name" value="EAL domain-like"/>
    <property type="match status" value="1"/>
</dbReference>
<evidence type="ECO:0000259" key="2">
    <source>
        <dbReference type="PROSITE" id="PS50883"/>
    </source>
</evidence>
<gene>
    <name evidence="4" type="ORF">ACFO0D_17670</name>
</gene>
<accession>A0ABV9IFJ2</accession>
<dbReference type="SMART" id="SM00028">
    <property type="entry name" value="TPR"/>
    <property type="match status" value="4"/>
</dbReference>
<dbReference type="NCBIfam" id="TIGR00254">
    <property type="entry name" value="GGDEF"/>
    <property type="match status" value="1"/>
</dbReference>
<dbReference type="SMART" id="SM00267">
    <property type="entry name" value="GGDEF"/>
    <property type="match status" value="1"/>
</dbReference>
<dbReference type="InterPro" id="IPR052155">
    <property type="entry name" value="Biofilm_reg_signaling"/>
</dbReference>
<dbReference type="PANTHER" id="PTHR44757:SF2">
    <property type="entry name" value="BIOFILM ARCHITECTURE MAINTENANCE PROTEIN MBAA"/>
    <property type="match status" value="1"/>
</dbReference>
<dbReference type="InterPro" id="IPR029787">
    <property type="entry name" value="Nucleotide_cyclase"/>
</dbReference>
<dbReference type="RefSeq" id="WP_380063145.1">
    <property type="nucleotide sequence ID" value="NZ_JBHSEI010000015.1"/>
</dbReference>
<dbReference type="SUPFAM" id="SSF55073">
    <property type="entry name" value="Nucleotide cyclase"/>
    <property type="match status" value="1"/>
</dbReference>
<dbReference type="Gene3D" id="3.30.70.270">
    <property type="match status" value="1"/>
</dbReference>
<proteinExistence type="predicted"/>
<keyword evidence="5" id="KW-1185">Reference proteome</keyword>
<dbReference type="SUPFAM" id="SSF48452">
    <property type="entry name" value="TPR-like"/>
    <property type="match status" value="2"/>
</dbReference>
<feature type="domain" description="GGDEF" evidence="3">
    <location>
        <begin position="402"/>
        <end position="535"/>
    </location>
</feature>
<dbReference type="EMBL" id="JBHSEI010000015">
    <property type="protein sequence ID" value="MFC4640160.1"/>
    <property type="molecule type" value="Genomic_DNA"/>
</dbReference>
<dbReference type="InterPro" id="IPR000160">
    <property type="entry name" value="GGDEF_dom"/>
</dbReference>
<evidence type="ECO:0000313" key="4">
    <source>
        <dbReference type="EMBL" id="MFC4640160.1"/>
    </source>
</evidence>
<sequence>MTAADPDQLQALLGAAEPLVVADAEQAAGLLQEALSLAEALGDRRGTARALNLMAGTLVIRSRYDDAARTFTQARSAAADASDRVSEARAINGLGLVARALGRYGEAMEHYLESLRLAQSSGDDVGQARTLGNVGVVHSELGDHDLALQTFLTMGQLGERAGHPIMQSTAIINTAFALHELGRYDEALEVAERQLPFIRERHIRQHEVILQATVISCLVATARAPEAAQLAEALLPLAEDVGDREQLTHVRIAYGQALLDLNRLDLAQQQLEAALEDTRQLGLKPQERTALQRLSELHARRRDWESAYTLARAYHSLDRTLHAQDLDRKAKVLGAQMQVEMHKREADAERLRSAQLAQMNTELSAAQQHLAYRASHDPLTGLANRAHFQVELARALGSADQRPFALLFLDLDRFKQVNDTLGHDVGDVLLQEVARRLRLVVRGGDVVARMGGDEFTVILRDVRRLQDAERTAQKILNVLAQSFTVRTHALHVTASIGLALAPQDGRDATTLQRHADIAMYCAKHAGKNAVRAFHPAMGSQTTERMDLERDLRGALVREELTLHYQPVFSGLTGRLVGFEALARWNHPVQGLLPPGKFISVAEESGLIVPLGAWVLQEACRQAAAWRREEAFTVSVNVSPLQFEQPDFIETVQQAVIRSGLDPQRLVLELTESVVLRNPQRAIAQMTHLRMLGIKVALDDFGTGQSSLSLLRTLPIDILKIDRSFVQDETGNLEAAQVMVDVIITMAHRFRMHVVAEGVETREQLSLLKTLGCDSVQGFLLARPVPASEAEKFL</sequence>
<dbReference type="PROSITE" id="PS50883">
    <property type="entry name" value="EAL"/>
    <property type="match status" value="1"/>
</dbReference>
<dbReference type="InterPro" id="IPR001633">
    <property type="entry name" value="EAL_dom"/>
</dbReference>
<dbReference type="SMART" id="SM00052">
    <property type="entry name" value="EAL"/>
    <property type="match status" value="1"/>
</dbReference>
<dbReference type="InterPro" id="IPR011990">
    <property type="entry name" value="TPR-like_helical_dom_sf"/>
</dbReference>
<dbReference type="Gene3D" id="3.20.20.450">
    <property type="entry name" value="EAL domain"/>
    <property type="match status" value="1"/>
</dbReference>
<evidence type="ECO:0000259" key="3">
    <source>
        <dbReference type="PROSITE" id="PS50887"/>
    </source>
</evidence>
<comment type="caution">
    <text evidence="4">The sequence shown here is derived from an EMBL/GenBank/DDBJ whole genome shotgun (WGS) entry which is preliminary data.</text>
</comment>
<feature type="domain" description="EAL" evidence="2">
    <location>
        <begin position="544"/>
        <end position="793"/>
    </location>
</feature>
<protein>
    <submittedName>
        <fullName evidence="4">EAL domain-containing protein</fullName>
    </submittedName>
</protein>
<dbReference type="PROSITE" id="PS50005">
    <property type="entry name" value="TPR"/>
    <property type="match status" value="1"/>
</dbReference>
<dbReference type="CDD" id="cd01949">
    <property type="entry name" value="GGDEF"/>
    <property type="match status" value="1"/>
</dbReference>
<dbReference type="Pfam" id="PF13424">
    <property type="entry name" value="TPR_12"/>
    <property type="match status" value="1"/>
</dbReference>
<name>A0ABV9IFJ2_9DEIO</name>